<keyword evidence="8" id="KW-0492">Microsome</keyword>
<evidence type="ECO:0000256" key="6">
    <source>
        <dbReference type="ARBA" id="ARBA00022723"/>
    </source>
</evidence>
<dbReference type="EnsemblMetazoa" id="RPRC003225.R89">
    <property type="protein sequence ID" value="RPRC003225.P89"/>
    <property type="gene ID" value="RPRC003225"/>
</dbReference>
<evidence type="ECO:0000256" key="3">
    <source>
        <dbReference type="ARBA" id="ARBA00004406"/>
    </source>
</evidence>
<reference evidence="14" key="1">
    <citation type="submission" date="2025-05" db="UniProtKB">
        <authorList>
            <consortium name="EnsemblMetazoa"/>
        </authorList>
    </citation>
    <scope>IDENTIFICATION</scope>
</reference>
<keyword evidence="10 13" id="KW-0408">Iron</keyword>
<evidence type="ECO:0000256" key="9">
    <source>
        <dbReference type="ARBA" id="ARBA00023002"/>
    </source>
</evidence>
<keyword evidence="12" id="KW-0472">Membrane</keyword>
<evidence type="ECO:0000256" key="5">
    <source>
        <dbReference type="ARBA" id="ARBA00022617"/>
    </source>
</evidence>
<dbReference type="InterPro" id="IPR050196">
    <property type="entry name" value="Cytochrome_P450_Monoox"/>
</dbReference>
<dbReference type="InterPro" id="IPR001128">
    <property type="entry name" value="Cyt_P450"/>
</dbReference>
<dbReference type="PANTHER" id="PTHR24291:SF189">
    <property type="entry name" value="CYTOCHROME P450 4C3-RELATED"/>
    <property type="match status" value="1"/>
</dbReference>
<dbReference type="EMBL" id="ACPB03024756">
    <property type="status" value="NOT_ANNOTATED_CDS"/>
    <property type="molecule type" value="Genomic_DNA"/>
</dbReference>
<dbReference type="Proteomes" id="UP000015103">
    <property type="component" value="Unassembled WGS sequence"/>
</dbReference>
<evidence type="ECO:0000256" key="1">
    <source>
        <dbReference type="ARBA" id="ARBA00001971"/>
    </source>
</evidence>
<dbReference type="PROSITE" id="PS00086">
    <property type="entry name" value="CYTOCHROME_P450"/>
    <property type="match status" value="1"/>
</dbReference>
<evidence type="ECO:0000256" key="4">
    <source>
        <dbReference type="ARBA" id="ARBA00010617"/>
    </source>
</evidence>
<evidence type="ECO:0000256" key="13">
    <source>
        <dbReference type="RuleBase" id="RU000461"/>
    </source>
</evidence>
<dbReference type="Pfam" id="PF00067">
    <property type="entry name" value="p450"/>
    <property type="match status" value="1"/>
</dbReference>
<evidence type="ECO:0000256" key="8">
    <source>
        <dbReference type="ARBA" id="ARBA00022848"/>
    </source>
</evidence>
<dbReference type="InterPro" id="IPR002401">
    <property type="entry name" value="Cyt_P450_E_grp-I"/>
</dbReference>
<keyword evidence="11 13" id="KW-0503">Monooxygenase</keyword>
<comment type="subcellular location">
    <subcellularLocation>
        <location evidence="3">Endoplasmic reticulum membrane</location>
        <topology evidence="3">Peripheral membrane protein</topology>
    </subcellularLocation>
    <subcellularLocation>
        <location evidence="2">Microsome membrane</location>
        <topology evidence="2">Peripheral membrane protein</topology>
    </subcellularLocation>
</comment>
<sequence length="358" mass="41693">MVESNISVFQEKALKMCHMINKHAETGIEFVLRGYLVNFAIEVLCVTNFGCDINLNENDGIKLKEALDSGLELIMKFIIQIPYNISLTCAKFSKDCRRLNQLMKDYWHFCNKLLQDRLRNRTLLQEDEHSLPKYFSDVLLEKATKDKLSSEDTGKLVADFFFGGFDTSSVILHYTLLLLAIFPEHQEHVYREQMDIFGNNPEIELSWEQLSKMEFLTRVLKEVLRLYCPIGIFRKPTSDIDLGDYKLPKGSTLFIMFYSLHRNPKIWSHPNEFHPDHFLPEECARRPKGSYLPFSLGPKSCPGSVYAMTSLKIAVSTAIRRYKFETGVKFEELEYKYGILLEPKEEYLLRITNRVPQL</sequence>
<name>A0ABL0DKM8_RHOPR</name>
<evidence type="ECO:0000256" key="7">
    <source>
        <dbReference type="ARBA" id="ARBA00022824"/>
    </source>
</evidence>
<evidence type="ECO:0000256" key="2">
    <source>
        <dbReference type="ARBA" id="ARBA00004174"/>
    </source>
</evidence>
<dbReference type="InterPro" id="IPR036396">
    <property type="entry name" value="Cyt_P450_sf"/>
</dbReference>
<evidence type="ECO:0000256" key="11">
    <source>
        <dbReference type="ARBA" id="ARBA00023033"/>
    </source>
</evidence>
<comment type="cofactor">
    <cofactor evidence="1">
        <name>heme</name>
        <dbReference type="ChEBI" id="CHEBI:30413"/>
    </cofactor>
</comment>
<evidence type="ECO:0000256" key="12">
    <source>
        <dbReference type="ARBA" id="ARBA00023136"/>
    </source>
</evidence>
<dbReference type="PRINTS" id="PR00463">
    <property type="entry name" value="EP450I"/>
</dbReference>
<dbReference type="InterPro" id="IPR017972">
    <property type="entry name" value="Cyt_P450_CS"/>
</dbReference>
<organism evidence="14 15">
    <name type="scientific">Rhodnius prolixus</name>
    <name type="common">Triatomid bug</name>
    <dbReference type="NCBI Taxonomy" id="13249"/>
    <lineage>
        <taxon>Eukaryota</taxon>
        <taxon>Metazoa</taxon>
        <taxon>Ecdysozoa</taxon>
        <taxon>Arthropoda</taxon>
        <taxon>Hexapoda</taxon>
        <taxon>Insecta</taxon>
        <taxon>Pterygota</taxon>
        <taxon>Neoptera</taxon>
        <taxon>Paraneoptera</taxon>
        <taxon>Hemiptera</taxon>
        <taxon>Heteroptera</taxon>
        <taxon>Panheteroptera</taxon>
        <taxon>Cimicomorpha</taxon>
        <taxon>Reduviidae</taxon>
        <taxon>Triatominae</taxon>
        <taxon>Rhodnius</taxon>
    </lineage>
</organism>
<dbReference type="PANTHER" id="PTHR24291">
    <property type="entry name" value="CYTOCHROME P450 FAMILY 4"/>
    <property type="match status" value="1"/>
</dbReference>
<evidence type="ECO:0000256" key="10">
    <source>
        <dbReference type="ARBA" id="ARBA00023004"/>
    </source>
</evidence>
<keyword evidence="7" id="KW-0256">Endoplasmic reticulum</keyword>
<evidence type="ECO:0000313" key="15">
    <source>
        <dbReference type="Proteomes" id="UP000015103"/>
    </source>
</evidence>
<keyword evidence="9 13" id="KW-0560">Oxidoreductase</keyword>
<dbReference type="SUPFAM" id="SSF48264">
    <property type="entry name" value="Cytochrome P450"/>
    <property type="match status" value="1"/>
</dbReference>
<proteinExistence type="inferred from homology"/>
<protein>
    <recommendedName>
        <fullName evidence="16">Cytochrome</fullName>
    </recommendedName>
</protein>
<accession>A0ABL0DKM8</accession>
<dbReference type="Gene3D" id="1.10.630.10">
    <property type="entry name" value="Cytochrome P450"/>
    <property type="match status" value="1"/>
</dbReference>
<dbReference type="PRINTS" id="PR00385">
    <property type="entry name" value="P450"/>
</dbReference>
<comment type="similarity">
    <text evidence="4 13">Belongs to the cytochrome P450 family.</text>
</comment>
<keyword evidence="5 13" id="KW-0349">Heme</keyword>
<keyword evidence="6 13" id="KW-0479">Metal-binding</keyword>
<evidence type="ECO:0000313" key="14">
    <source>
        <dbReference type="EnsemblMetazoa" id="RPRC003225.P89"/>
    </source>
</evidence>
<keyword evidence="15" id="KW-1185">Reference proteome</keyword>
<evidence type="ECO:0008006" key="16">
    <source>
        <dbReference type="Google" id="ProtNLM"/>
    </source>
</evidence>